<accession>A0ABS6WA25</accession>
<feature type="domain" description="Sulfatase N-terminal" evidence="4">
    <location>
        <begin position="606"/>
        <end position="897"/>
    </location>
</feature>
<protein>
    <submittedName>
        <fullName evidence="5">Sulfatase-like hydrolase/transferase</fullName>
    </submittedName>
</protein>
<feature type="transmembrane region" description="Helical" evidence="3">
    <location>
        <begin position="401"/>
        <end position="418"/>
    </location>
</feature>
<evidence type="ECO:0000256" key="1">
    <source>
        <dbReference type="ARBA" id="ARBA00004936"/>
    </source>
</evidence>
<dbReference type="CDD" id="cd16015">
    <property type="entry name" value="LTA_synthase"/>
    <property type="match status" value="1"/>
</dbReference>
<feature type="transmembrane region" description="Helical" evidence="3">
    <location>
        <begin position="456"/>
        <end position="478"/>
    </location>
</feature>
<dbReference type="PANTHER" id="PTHR47371">
    <property type="entry name" value="LIPOTEICHOIC ACID SYNTHASE"/>
    <property type="match status" value="1"/>
</dbReference>
<dbReference type="Proteomes" id="UP000812844">
    <property type="component" value="Unassembled WGS sequence"/>
</dbReference>
<evidence type="ECO:0000256" key="2">
    <source>
        <dbReference type="SAM" id="MobiDB-lite"/>
    </source>
</evidence>
<comment type="caution">
    <text evidence="5">The sequence shown here is derived from an EMBL/GenBank/DDBJ whole genome shotgun (WGS) entry which is preliminary data.</text>
</comment>
<evidence type="ECO:0000313" key="5">
    <source>
        <dbReference type="EMBL" id="MBW3083365.1"/>
    </source>
</evidence>
<dbReference type="InterPro" id="IPR050448">
    <property type="entry name" value="OpgB/LTA_synthase_biosynth"/>
</dbReference>
<gene>
    <name evidence="5" type="ORF">KIH73_08315</name>
</gene>
<dbReference type="Pfam" id="PF00884">
    <property type="entry name" value="Sulfatase"/>
    <property type="match status" value="1"/>
</dbReference>
<dbReference type="InterPro" id="IPR000917">
    <property type="entry name" value="Sulfatase_N"/>
</dbReference>
<feature type="compositionally biased region" description="Acidic residues" evidence="2">
    <location>
        <begin position="187"/>
        <end position="216"/>
    </location>
</feature>
<feature type="compositionally biased region" description="Low complexity" evidence="2">
    <location>
        <begin position="219"/>
        <end position="235"/>
    </location>
</feature>
<proteinExistence type="predicted"/>
<dbReference type="PANTHER" id="PTHR47371:SF3">
    <property type="entry name" value="PHOSPHOGLYCEROL TRANSFERASE I"/>
    <property type="match status" value="1"/>
</dbReference>
<comment type="pathway">
    <text evidence="1">Cell wall biogenesis; lipoteichoic acid biosynthesis.</text>
</comment>
<feature type="compositionally biased region" description="Acidic residues" evidence="2">
    <location>
        <begin position="141"/>
        <end position="151"/>
    </location>
</feature>
<keyword evidence="3" id="KW-0812">Transmembrane</keyword>
<feature type="transmembrane region" description="Helical" evidence="3">
    <location>
        <begin position="317"/>
        <end position="337"/>
    </location>
</feature>
<feature type="compositionally biased region" description="Basic and acidic residues" evidence="2">
    <location>
        <begin position="26"/>
        <end position="54"/>
    </location>
</feature>
<reference evidence="5 6" key="1">
    <citation type="submission" date="2021-05" db="EMBL/GenBank/DDBJ databases">
        <title>Phylogenetic classification of ten novel species belonging to the genus Bifidobacterium comprising B. colchicus sp. nov., B. abeli sp. nov., B. bicoloris sp. nov., B. guerezis sp. nov., B. rosaliae sp. nov., B. santillanensis sp. nov., B. argentati sp. nov., B. amazzoni sp. nov., B. pluviali sp. nov., and B. pinnaculum sp. nov.</title>
        <authorList>
            <person name="Lugli G.A."/>
            <person name="Ruiz Garcia L."/>
            <person name="Margolles A."/>
            <person name="Ventura M."/>
        </authorList>
    </citation>
    <scope>NUCLEOTIDE SEQUENCE [LARGE SCALE GENOMIC DNA]</scope>
    <source>
        <strain evidence="5 6">6T3</strain>
    </source>
</reference>
<sequence length="1023" mass="110663">MKQYDETDHRDDATTASDDSDTLDSIIDKFPQDVTFPDDRAHAVAETDGVRDGDGGPDDVTDAVATESLDASGSFDTADPAASPDSTDSTDLTDSTDTAAHDTADDTDDDTIDGTVVDDDNDTAEGNANDGIDVGTINDADAPDVESDDVDTAGIDDSTNADPGNTGNAVNTADTGAEAEPGTADAAETEPDTDATTEAADEPDAETSPATDDDASQPEASSATTAIEESAGSAEPQPGADTDHEDRIDTEADTDPADGTDVTSTDAAKPADGDKASDASAHRFADAFATMRSGLSALAPVGRAIRTVWNKRPKLSFALYAIVFVIVDTASVLALQWSVYSPIEYAEDADVDTTTRVMGTMLGQLTKFVSQTWLEHQWQFLLNFLVLGLIYLVVITLFNRFWVPTALFGTVMIVFAVANKFKVAMRNEPIIPADLNFVSSGNTGELLSFIPDESMALVRSVVVGLAYFIAVCVALQILDRRGGLFPCHWRPSRFVSVRNITAVVCRVAAFVACASLLFSYVWNLSVPNSWAQQWSRSLSDSPQLWNALDDSRSNGPAINFLRLAHSKTMDEPEGYSQEAMEEIADRYAVEAEAINATRTNNLTDNTVIMILSESFSDPTRVPGVALTVDPMPGIRMLKETTTSGLMLSPGYGGGTANIEYQALTGLDMANFDESMLSVYQQLVPSQDNPYSFNQIWTAVYGESGSIAFHPYFKNMYFRDGNYQKFGFSELLTLDSDPAIEYQDHAGSSPYVSDAAAYNNVLAAIEEQDQPQFIQLVTMQNHASYGDYYEYNEFYDADLSTFDDGERRQIDNYTKGVSLTDQATTEFLNALDQIDKPITVIFYGDHLPSIYATANADPNNTLALHETDYFIWSNLASASNDVKLGAETTSFSSSNYCMSMAAAHMNATVSPYLALLTELQQQVPSISRVGGASAGWGEGDATYLDMYGNVIDPDTLSILAQQLLADYQMVQYDMTAGEGYLRDTAFYDVPEAQNVTLTKNPVPGSGFTTDTPIFEQYVAEQPLY</sequence>
<keyword evidence="6" id="KW-1185">Reference proteome</keyword>
<name>A0ABS6WA25_9BIFI</name>
<feature type="compositionally biased region" description="Basic and acidic residues" evidence="2">
    <location>
        <begin position="269"/>
        <end position="278"/>
    </location>
</feature>
<keyword evidence="3" id="KW-0472">Membrane</keyword>
<feature type="compositionally biased region" description="Low complexity" evidence="2">
    <location>
        <begin position="76"/>
        <end position="98"/>
    </location>
</feature>
<feature type="region of interest" description="Disordered" evidence="2">
    <location>
        <begin position="1"/>
        <end position="278"/>
    </location>
</feature>
<feature type="compositionally biased region" description="Basic and acidic residues" evidence="2">
    <location>
        <begin position="241"/>
        <end position="250"/>
    </location>
</feature>
<feature type="compositionally biased region" description="Polar residues" evidence="2">
    <location>
        <begin position="157"/>
        <end position="174"/>
    </location>
</feature>
<dbReference type="RefSeq" id="WP_219082422.1">
    <property type="nucleotide sequence ID" value="NZ_JAHBBD010000020.1"/>
</dbReference>
<organism evidence="5 6">
    <name type="scientific">Bifidobacterium phasiani</name>
    <dbReference type="NCBI Taxonomy" id="2834431"/>
    <lineage>
        <taxon>Bacteria</taxon>
        <taxon>Bacillati</taxon>
        <taxon>Actinomycetota</taxon>
        <taxon>Actinomycetes</taxon>
        <taxon>Bifidobacteriales</taxon>
        <taxon>Bifidobacteriaceae</taxon>
        <taxon>Bifidobacterium</taxon>
    </lineage>
</organism>
<feature type="compositionally biased region" description="Acidic residues" evidence="2">
    <location>
        <begin position="105"/>
        <end position="123"/>
    </location>
</feature>
<keyword evidence="3" id="KW-1133">Transmembrane helix</keyword>
<dbReference type="EMBL" id="JAHBBD010000020">
    <property type="protein sequence ID" value="MBW3083365.1"/>
    <property type="molecule type" value="Genomic_DNA"/>
</dbReference>
<evidence type="ECO:0000259" key="4">
    <source>
        <dbReference type="Pfam" id="PF00884"/>
    </source>
</evidence>
<evidence type="ECO:0000256" key="3">
    <source>
        <dbReference type="SAM" id="Phobius"/>
    </source>
</evidence>
<evidence type="ECO:0000313" key="6">
    <source>
        <dbReference type="Proteomes" id="UP000812844"/>
    </source>
</evidence>
<feature type="transmembrane region" description="Helical" evidence="3">
    <location>
        <begin position="377"/>
        <end position="394"/>
    </location>
</feature>
<feature type="compositionally biased region" description="Basic and acidic residues" evidence="2">
    <location>
        <begin position="1"/>
        <end position="13"/>
    </location>
</feature>
<feature type="transmembrane region" description="Helical" evidence="3">
    <location>
        <begin position="499"/>
        <end position="522"/>
    </location>
</feature>